<dbReference type="AlphaFoldDB" id="A0A1F4ULA6"/>
<dbReference type="EMBL" id="MEUV01000026">
    <property type="protein sequence ID" value="OGC45580.1"/>
    <property type="molecule type" value="Genomic_DNA"/>
</dbReference>
<evidence type="ECO:0008006" key="4">
    <source>
        <dbReference type="Google" id="ProtNLM"/>
    </source>
</evidence>
<dbReference type="Gene3D" id="2.40.128.110">
    <property type="entry name" value="Lipid/polyisoprenoid-binding, YceI-like"/>
    <property type="match status" value="1"/>
</dbReference>
<comment type="caution">
    <text evidence="2">The sequence shown here is derived from an EMBL/GenBank/DDBJ whole genome shotgun (WGS) entry which is preliminary data.</text>
</comment>
<evidence type="ECO:0000313" key="2">
    <source>
        <dbReference type="EMBL" id="OGC45580.1"/>
    </source>
</evidence>
<gene>
    <name evidence="2" type="ORF">A2V49_03725</name>
</gene>
<keyword evidence="1" id="KW-0472">Membrane</keyword>
<dbReference type="SUPFAM" id="SSF101874">
    <property type="entry name" value="YceI-like"/>
    <property type="match status" value="1"/>
</dbReference>
<keyword evidence="1" id="KW-0812">Transmembrane</keyword>
<sequence length="233" mass="26409">MKKNSIYLLIPLILTIILSSLVYYCQKRQNINLQKKRVEESQPAAPITITAEIGSPAQDAKPATAVLYTLNITNINLLINKSFYKFRDEQFVYTANNINGNGWMDKPSGALGFEISFHNSSFLLNNVKQIDEIRNTLENGDINIKFLLQDQEDFFIENNDMQKNIPVTITINNITRGEVVNTNVISNNDALKINGTIQINMSDYGIVPLLKNNIYEYDDVVKIDFEAEANPLN</sequence>
<dbReference type="Proteomes" id="UP000178615">
    <property type="component" value="Unassembled WGS sequence"/>
</dbReference>
<evidence type="ECO:0000313" key="3">
    <source>
        <dbReference type="Proteomes" id="UP000178615"/>
    </source>
</evidence>
<protein>
    <recommendedName>
        <fullName evidence="4">Lipid/polyisoprenoid-binding YceI-like domain-containing protein</fullName>
    </recommendedName>
</protein>
<dbReference type="InterPro" id="IPR036761">
    <property type="entry name" value="TTHA0802/YceI-like_sf"/>
</dbReference>
<keyword evidence="1" id="KW-1133">Transmembrane helix</keyword>
<evidence type="ECO:0000256" key="1">
    <source>
        <dbReference type="SAM" id="Phobius"/>
    </source>
</evidence>
<accession>A0A1F4ULA6</accession>
<proteinExistence type="predicted"/>
<organism evidence="2 3">
    <name type="scientific">candidate division WWE3 bacterium RBG_19FT_COMBO_34_6</name>
    <dbReference type="NCBI Taxonomy" id="1802612"/>
    <lineage>
        <taxon>Bacteria</taxon>
        <taxon>Katanobacteria</taxon>
    </lineage>
</organism>
<reference evidence="2 3" key="1">
    <citation type="journal article" date="2016" name="Nat. Commun.">
        <title>Thousands of microbial genomes shed light on interconnected biogeochemical processes in an aquifer system.</title>
        <authorList>
            <person name="Anantharaman K."/>
            <person name="Brown C.T."/>
            <person name="Hug L.A."/>
            <person name="Sharon I."/>
            <person name="Castelle C.J."/>
            <person name="Probst A.J."/>
            <person name="Thomas B.C."/>
            <person name="Singh A."/>
            <person name="Wilkins M.J."/>
            <person name="Karaoz U."/>
            <person name="Brodie E.L."/>
            <person name="Williams K.H."/>
            <person name="Hubbard S.S."/>
            <person name="Banfield J.F."/>
        </authorList>
    </citation>
    <scope>NUCLEOTIDE SEQUENCE [LARGE SCALE GENOMIC DNA]</scope>
</reference>
<feature type="transmembrane region" description="Helical" evidence="1">
    <location>
        <begin position="6"/>
        <end position="25"/>
    </location>
</feature>
<name>A0A1F4ULA6_UNCKA</name>